<protein>
    <submittedName>
        <fullName evidence="2">Uncharacterized protein</fullName>
    </submittedName>
</protein>
<accession>Q9X9L8</accession>
<dbReference type="AlphaFoldDB" id="Q9X9L8"/>
<organism evidence="2">
    <name type="scientific">Streptococcus thermophilus</name>
    <dbReference type="NCBI Taxonomy" id="1308"/>
    <lineage>
        <taxon>Bacteria</taxon>
        <taxon>Bacillati</taxon>
        <taxon>Bacillota</taxon>
        <taxon>Bacilli</taxon>
        <taxon>Lactobacillales</taxon>
        <taxon>Streptococcaceae</taxon>
        <taxon>Streptococcus</taxon>
    </lineage>
</organism>
<dbReference type="EMBL" id="AJ242480">
    <property type="protein sequence ID" value="CAB46564.2"/>
    <property type="molecule type" value="Genomic_DNA"/>
</dbReference>
<sequence>MVKKGLQLSSRDLMILKILYRLPWAFDWHIAVLIGEPVKYVRGRLNQLVIGGLVERKKLLADKDVLNYLTAEGCRVLDFEVKKKRVPKVARFEHDFGVIDSYIWLAIKGVPFGAIISEKAMNSAIEMKKVNDKWFRVGRDIHLPDGYILGSQKYVALEFERTKKNKTSSKQMISNVQTNSRRFHIQYWFVALDSIAEELKKTSFYRDGSLKIIKIEDIRRDLDSYVEGLPTVLSEKSGIKPKILFSELLEAVPVAKLPLIGLKNSFVSSPVAQNKPVSSPVAQNKPVSSPVAQNKPVSSPVAQNKPVSSPVAQNKPVSSPVAQNKPVSSPVAQNKPVSSPVAQNKPVSSPVAQNKPVSSPVAQNKPVSSPVAQNKPVSSPVAQNKPVSSPVAQNKPVSSPVAQNKPVSSPVAQNKPVSSPVAQNKPVSSPVAQNKPVSSPVAQNKPLIRKRFED</sequence>
<evidence type="ECO:0000313" key="2">
    <source>
        <dbReference type="EMBL" id="CAB46564.2"/>
    </source>
</evidence>
<feature type="compositionally biased region" description="Polar residues" evidence="1">
    <location>
        <begin position="273"/>
        <end position="442"/>
    </location>
</feature>
<name>Q9X9L8_STRTR</name>
<feature type="region of interest" description="Disordered" evidence="1">
    <location>
        <begin position="273"/>
        <end position="454"/>
    </location>
</feature>
<geneLocation type="plasmid" evidence="2">
    <name>pSt0</name>
</geneLocation>
<dbReference type="PANTHER" id="PTHR37492">
    <property type="entry name" value="SI:CH211-171H4.7-RELATED"/>
    <property type="match status" value="1"/>
</dbReference>
<dbReference type="RefSeq" id="WP_032072674.1">
    <property type="nucleotide sequence ID" value="NC_025154.1"/>
</dbReference>
<proteinExistence type="predicted"/>
<reference evidence="2" key="1">
    <citation type="journal article" date="2003" name="Plasmid">
        <title>Sequence analysis and characterization of plasmids from Streptococcus thermophilus.</title>
        <authorList>
            <person name="Geis A."/>
            <person name="El Demerdash H.A.M."/>
            <person name="Heller K.J."/>
        </authorList>
    </citation>
    <scope>NUCLEOTIDE SEQUENCE [LARGE SCALE GENOMIC DNA]</scope>
    <source>
        <strain evidence="2">St0</strain>
        <plasmid evidence="2">pSt0</plasmid>
    </source>
</reference>
<evidence type="ECO:0000256" key="1">
    <source>
        <dbReference type="SAM" id="MobiDB-lite"/>
    </source>
</evidence>
<keyword evidence="2" id="KW-0614">Plasmid</keyword>
<dbReference type="PANTHER" id="PTHR37492:SF4">
    <property type="entry name" value="TSC22 DOMAIN FAMILY PROTEIN 3 ISOFORM X1"/>
    <property type="match status" value="1"/>
</dbReference>